<organism evidence="3 4">
    <name type="scientific">Paenibacillus shirakamiensis</name>
    <dbReference type="NCBI Taxonomy" id="1265935"/>
    <lineage>
        <taxon>Bacteria</taxon>
        <taxon>Bacillati</taxon>
        <taxon>Bacillota</taxon>
        <taxon>Bacilli</taxon>
        <taxon>Bacillales</taxon>
        <taxon>Paenibacillaceae</taxon>
        <taxon>Paenibacillus</taxon>
    </lineage>
</organism>
<proteinExistence type="predicted"/>
<gene>
    <name evidence="3" type="ORF">J2Z69_002625</name>
</gene>
<dbReference type="InterPro" id="IPR014717">
    <property type="entry name" value="Transl_elong_EF1B/ribsomal_bS6"/>
</dbReference>
<evidence type="ECO:0000313" key="4">
    <source>
        <dbReference type="Proteomes" id="UP001519288"/>
    </source>
</evidence>
<keyword evidence="2" id="KW-0472">Membrane</keyword>
<name>A0ABS4JKI4_9BACL</name>
<dbReference type="RefSeq" id="WP_209863165.1">
    <property type="nucleotide sequence ID" value="NZ_JAGGLD010000004.1"/>
</dbReference>
<dbReference type="Proteomes" id="UP001519288">
    <property type="component" value="Unassembled WGS sequence"/>
</dbReference>
<evidence type="ECO:0000256" key="2">
    <source>
        <dbReference type="SAM" id="Phobius"/>
    </source>
</evidence>
<keyword evidence="1" id="KW-0175">Coiled coil</keyword>
<evidence type="ECO:0000313" key="3">
    <source>
        <dbReference type="EMBL" id="MBP2001580.1"/>
    </source>
</evidence>
<comment type="caution">
    <text evidence="3">The sequence shown here is derived from an EMBL/GenBank/DDBJ whole genome shotgun (WGS) entry which is preliminary data.</text>
</comment>
<dbReference type="EMBL" id="JAGGLD010000004">
    <property type="protein sequence ID" value="MBP2001580.1"/>
    <property type="molecule type" value="Genomic_DNA"/>
</dbReference>
<keyword evidence="4" id="KW-1185">Reference proteome</keyword>
<protein>
    <submittedName>
        <fullName evidence="3">Type IV pilus assembly protein PilO</fullName>
    </submittedName>
</protein>
<accession>A0ABS4JKI4</accession>
<evidence type="ECO:0000256" key="1">
    <source>
        <dbReference type="SAM" id="Coils"/>
    </source>
</evidence>
<feature type="coiled-coil region" evidence="1">
    <location>
        <begin position="48"/>
        <end position="75"/>
    </location>
</feature>
<feature type="transmembrane region" description="Helical" evidence="2">
    <location>
        <begin position="12"/>
        <end position="33"/>
    </location>
</feature>
<keyword evidence="2" id="KW-0812">Transmembrane</keyword>
<reference evidence="3 4" key="1">
    <citation type="submission" date="2021-03" db="EMBL/GenBank/DDBJ databases">
        <title>Genomic Encyclopedia of Type Strains, Phase IV (KMG-IV): sequencing the most valuable type-strain genomes for metagenomic binning, comparative biology and taxonomic classification.</title>
        <authorList>
            <person name="Goeker M."/>
        </authorList>
    </citation>
    <scope>NUCLEOTIDE SEQUENCE [LARGE SCALE GENOMIC DNA]</scope>
    <source>
        <strain evidence="3 4">DSM 26806</strain>
    </source>
</reference>
<keyword evidence="2" id="KW-1133">Transmembrane helix</keyword>
<dbReference type="Gene3D" id="3.30.70.60">
    <property type="match status" value="1"/>
</dbReference>
<sequence>MVEWTERISKYRNALILAIILMFVLLIGFYVLAVQPVRTEDHAQQEEISLVTEENARMQEKIASLNAAAQENAANGVMDQALPAVENTEQIIRDFKTISEKTSISLKDVQFTIPTMNHIRIAKGDEKSPFPSVKEVNMTATIQGNLTQIRAWMDELQKLPRLLVVDSFTFEKPYEVSPPGSIIDANVSFTAYYQPNTK</sequence>